<keyword evidence="9 14" id="KW-0472">Membrane</keyword>
<evidence type="ECO:0000256" key="8">
    <source>
        <dbReference type="ARBA" id="ARBA00022989"/>
    </source>
</evidence>
<feature type="transmembrane region" description="Helical" evidence="14">
    <location>
        <begin position="239"/>
        <end position="258"/>
    </location>
</feature>
<dbReference type="AlphaFoldDB" id="A0A3E2BKD0"/>
<keyword evidence="14" id="KW-0133">Cell shape</keyword>
<dbReference type="HAMAP" id="MF_01006">
    <property type="entry name" value="Undec_diphosphatase"/>
    <property type="match status" value="1"/>
</dbReference>
<reference evidence="15 16" key="1">
    <citation type="submission" date="2018-08" db="EMBL/GenBank/DDBJ databases">
        <title>Genome analysis of the thermophilic bacterium of the candidate phylum Aminicenantes from deep subsurface aquifer revealed its physiology and ecological role.</title>
        <authorList>
            <person name="Kadnikov V.V."/>
            <person name="Mardanov A.V."/>
            <person name="Beletsky A.V."/>
            <person name="Karnachuk O.V."/>
            <person name="Ravin N.V."/>
        </authorList>
    </citation>
    <scope>NUCLEOTIDE SEQUENCE [LARGE SCALE GENOMIC DNA]</scope>
    <source>
        <strain evidence="15">BY38</strain>
    </source>
</reference>
<feature type="transmembrane region" description="Helical" evidence="14">
    <location>
        <begin position="111"/>
        <end position="130"/>
    </location>
</feature>
<dbReference type="EMBL" id="QUAH01000013">
    <property type="protein sequence ID" value="RFT15076.1"/>
    <property type="molecule type" value="Genomic_DNA"/>
</dbReference>
<protein>
    <recommendedName>
        <fullName evidence="4 14">Undecaprenyl-diphosphatase</fullName>
        <ecNumber evidence="3 14">3.6.1.27</ecNumber>
    </recommendedName>
    <alternativeName>
        <fullName evidence="12 14">Bacitracin resistance protein</fullName>
    </alternativeName>
    <alternativeName>
        <fullName evidence="11 14">Undecaprenyl pyrophosphate phosphatase</fullName>
    </alternativeName>
</protein>
<evidence type="ECO:0000256" key="1">
    <source>
        <dbReference type="ARBA" id="ARBA00004651"/>
    </source>
</evidence>
<evidence type="ECO:0000256" key="7">
    <source>
        <dbReference type="ARBA" id="ARBA00022801"/>
    </source>
</evidence>
<feature type="transmembrane region" description="Helical" evidence="14">
    <location>
        <begin position="81"/>
        <end position="99"/>
    </location>
</feature>
<comment type="miscellaneous">
    <text evidence="14">Bacitracin is thought to be involved in the inhibition of peptidoglycan synthesis by sequestering undecaprenyl diphosphate, thereby reducing the pool of lipid carrier available.</text>
</comment>
<dbReference type="Pfam" id="PF02673">
    <property type="entry name" value="BacA"/>
    <property type="match status" value="1"/>
</dbReference>
<sequence length="259" mass="28921">MNYLQALVLGFLQGLGEFLPISSSAHLVIGPYFFNWNYQGLQYDVMLHLGTLLAIVAYFWKDWIKIIADGFTRPKEKEGRFLWYVLLATVPGALAGYFLEEKAETVFREPQVIAGSLIFFSIFIFLADRLARSQKGLDELRLTDVLLIGLAQSLAIVPGTSRSGMTIMMALFLGYRRQAAARFSFLLATPLIVGAALLEIPKIALSEISGPFIVGFLSSALFGFLSIGFLLSFLRTRNLVPFVLYRLGLALLILLKYFL</sequence>
<dbReference type="GO" id="GO:0046677">
    <property type="term" value="P:response to antibiotic"/>
    <property type="evidence" value="ECO:0007669"/>
    <property type="project" value="UniProtKB-UniRule"/>
</dbReference>
<comment type="similarity">
    <text evidence="2 14">Belongs to the UppP family.</text>
</comment>
<organism evidence="15 16">
    <name type="scientific">Candidatus Saccharicenans subterraneus</name>
    <dbReference type="NCBI Taxonomy" id="2508984"/>
    <lineage>
        <taxon>Bacteria</taxon>
        <taxon>Candidatus Aminicenantota</taxon>
        <taxon>Candidatus Aminicenantia</taxon>
        <taxon>Candidatus Aminicenantales</taxon>
        <taxon>Candidatus Saccharicenantaceae</taxon>
        <taxon>Candidatus Saccharicenans</taxon>
    </lineage>
</organism>
<evidence type="ECO:0000256" key="4">
    <source>
        <dbReference type="ARBA" id="ARBA00021581"/>
    </source>
</evidence>
<dbReference type="GO" id="GO:0009252">
    <property type="term" value="P:peptidoglycan biosynthetic process"/>
    <property type="evidence" value="ECO:0007669"/>
    <property type="project" value="UniProtKB-KW"/>
</dbReference>
<evidence type="ECO:0000256" key="9">
    <source>
        <dbReference type="ARBA" id="ARBA00023136"/>
    </source>
</evidence>
<keyword evidence="8 14" id="KW-1133">Transmembrane helix</keyword>
<dbReference type="InterPro" id="IPR003824">
    <property type="entry name" value="UppP"/>
</dbReference>
<evidence type="ECO:0000256" key="14">
    <source>
        <dbReference type="HAMAP-Rule" id="MF_01006"/>
    </source>
</evidence>
<name>A0A3E2BKD0_9BACT</name>
<evidence type="ECO:0000313" key="16">
    <source>
        <dbReference type="Proteomes" id="UP000257323"/>
    </source>
</evidence>
<keyword evidence="14" id="KW-0573">Peptidoglycan synthesis</keyword>
<dbReference type="Proteomes" id="UP000257323">
    <property type="component" value="Unassembled WGS sequence"/>
</dbReference>
<keyword evidence="5 14" id="KW-1003">Cell membrane</keyword>
<dbReference type="GO" id="GO:0005886">
    <property type="term" value="C:plasma membrane"/>
    <property type="evidence" value="ECO:0007669"/>
    <property type="project" value="UniProtKB-SubCell"/>
</dbReference>
<feature type="transmembrane region" description="Helical" evidence="14">
    <location>
        <begin position="40"/>
        <end position="60"/>
    </location>
</feature>
<dbReference type="GO" id="GO:0071555">
    <property type="term" value="P:cell wall organization"/>
    <property type="evidence" value="ECO:0007669"/>
    <property type="project" value="UniProtKB-KW"/>
</dbReference>
<evidence type="ECO:0000256" key="11">
    <source>
        <dbReference type="ARBA" id="ARBA00032707"/>
    </source>
</evidence>
<evidence type="ECO:0000256" key="5">
    <source>
        <dbReference type="ARBA" id="ARBA00022475"/>
    </source>
</evidence>
<feature type="transmembrane region" description="Helical" evidence="14">
    <location>
        <begin position="212"/>
        <end position="233"/>
    </location>
</feature>
<comment type="function">
    <text evidence="14">Catalyzes the dephosphorylation of undecaprenyl diphosphate (UPP). Confers resistance to bacitracin.</text>
</comment>
<proteinExistence type="inferred from homology"/>
<evidence type="ECO:0000256" key="13">
    <source>
        <dbReference type="ARBA" id="ARBA00047594"/>
    </source>
</evidence>
<dbReference type="EC" id="3.6.1.27" evidence="3 14"/>
<keyword evidence="7 14" id="KW-0378">Hydrolase</keyword>
<comment type="catalytic activity">
    <reaction evidence="13 14">
        <text>di-trans,octa-cis-undecaprenyl diphosphate + H2O = di-trans,octa-cis-undecaprenyl phosphate + phosphate + H(+)</text>
        <dbReference type="Rhea" id="RHEA:28094"/>
        <dbReference type="ChEBI" id="CHEBI:15377"/>
        <dbReference type="ChEBI" id="CHEBI:15378"/>
        <dbReference type="ChEBI" id="CHEBI:43474"/>
        <dbReference type="ChEBI" id="CHEBI:58405"/>
        <dbReference type="ChEBI" id="CHEBI:60392"/>
        <dbReference type="EC" id="3.6.1.27"/>
    </reaction>
</comment>
<evidence type="ECO:0000256" key="12">
    <source>
        <dbReference type="ARBA" id="ARBA00032932"/>
    </source>
</evidence>
<evidence type="ECO:0000256" key="6">
    <source>
        <dbReference type="ARBA" id="ARBA00022692"/>
    </source>
</evidence>
<feature type="transmembrane region" description="Helical" evidence="14">
    <location>
        <begin position="179"/>
        <end position="200"/>
    </location>
</feature>
<dbReference type="GO" id="GO:0008360">
    <property type="term" value="P:regulation of cell shape"/>
    <property type="evidence" value="ECO:0007669"/>
    <property type="project" value="UniProtKB-KW"/>
</dbReference>
<keyword evidence="6 14" id="KW-0812">Transmembrane</keyword>
<comment type="subcellular location">
    <subcellularLocation>
        <location evidence="1 14">Cell membrane</location>
        <topology evidence="1 14">Multi-pass membrane protein</topology>
    </subcellularLocation>
</comment>
<evidence type="ECO:0000256" key="2">
    <source>
        <dbReference type="ARBA" id="ARBA00010621"/>
    </source>
</evidence>
<evidence type="ECO:0000256" key="10">
    <source>
        <dbReference type="ARBA" id="ARBA00023251"/>
    </source>
</evidence>
<evidence type="ECO:0000256" key="3">
    <source>
        <dbReference type="ARBA" id="ARBA00012374"/>
    </source>
</evidence>
<gene>
    <name evidence="14" type="primary">uppP</name>
    <name evidence="15" type="ORF">OP8BY_0707</name>
</gene>
<comment type="caution">
    <text evidence="15">The sequence shown here is derived from an EMBL/GenBank/DDBJ whole genome shotgun (WGS) entry which is preliminary data.</text>
</comment>
<dbReference type="GO" id="GO:0050380">
    <property type="term" value="F:undecaprenyl-diphosphatase activity"/>
    <property type="evidence" value="ECO:0007669"/>
    <property type="project" value="UniProtKB-UniRule"/>
</dbReference>
<dbReference type="PANTHER" id="PTHR30622">
    <property type="entry name" value="UNDECAPRENYL-DIPHOSPHATASE"/>
    <property type="match status" value="1"/>
</dbReference>
<dbReference type="PANTHER" id="PTHR30622:SF4">
    <property type="entry name" value="UNDECAPRENYL-DIPHOSPHATASE"/>
    <property type="match status" value="1"/>
</dbReference>
<evidence type="ECO:0000313" key="15">
    <source>
        <dbReference type="EMBL" id="RFT15076.1"/>
    </source>
</evidence>
<keyword evidence="14" id="KW-0961">Cell wall biogenesis/degradation</keyword>
<keyword evidence="10 14" id="KW-0046">Antibiotic resistance</keyword>
<accession>A0A3E2BKD0</accession>